<keyword evidence="2" id="KW-0812">Transmembrane</keyword>
<organism evidence="3 5">
    <name type="scientific">Flagellimonas pelagia</name>
    <dbReference type="NCBI Taxonomy" id="2306998"/>
    <lineage>
        <taxon>Bacteria</taxon>
        <taxon>Pseudomonadati</taxon>
        <taxon>Bacteroidota</taxon>
        <taxon>Flavobacteriia</taxon>
        <taxon>Flavobacteriales</taxon>
        <taxon>Flavobacteriaceae</taxon>
        <taxon>Flagellimonas</taxon>
    </lineage>
</organism>
<dbReference type="AlphaFoldDB" id="A0A3A1NPN1"/>
<feature type="transmembrane region" description="Helical" evidence="2">
    <location>
        <begin position="150"/>
        <end position="167"/>
    </location>
</feature>
<dbReference type="InterPro" id="IPR027417">
    <property type="entry name" value="P-loop_NTPase"/>
</dbReference>
<protein>
    <submittedName>
        <fullName evidence="3">Uncharacterized protein</fullName>
    </submittedName>
</protein>
<keyword evidence="2" id="KW-1133">Transmembrane helix</keyword>
<dbReference type="EMBL" id="QXFI01000011">
    <property type="protein sequence ID" value="RIV46475.1"/>
    <property type="molecule type" value="Genomic_DNA"/>
</dbReference>
<evidence type="ECO:0000313" key="4">
    <source>
        <dbReference type="EMBL" id="TXJ99136.1"/>
    </source>
</evidence>
<keyword evidence="2" id="KW-0472">Membrane</keyword>
<evidence type="ECO:0000313" key="3">
    <source>
        <dbReference type="EMBL" id="RIV46475.1"/>
    </source>
</evidence>
<dbReference type="OrthoDB" id="1440191at2"/>
<gene>
    <name evidence="3" type="ORF">D2V05_03765</name>
    <name evidence="4" type="ORF">FQ017_03745</name>
</gene>
<comment type="caution">
    <text evidence="3">The sequence shown here is derived from an EMBL/GenBank/DDBJ whole genome shotgun (WGS) entry which is preliminary data.</text>
</comment>
<keyword evidence="6" id="KW-1185">Reference proteome</keyword>
<dbReference type="EMBL" id="VNWK01000011">
    <property type="protein sequence ID" value="TXJ99136.1"/>
    <property type="molecule type" value="Genomic_DNA"/>
</dbReference>
<reference evidence="3 5" key="1">
    <citation type="submission" date="2018-08" db="EMBL/GenBank/DDBJ databases">
        <title>Proposal of Muricauda 72 sp.nov. and Muricauda NH166 sp.nov., isolated from seawater.</title>
        <authorList>
            <person name="Cheng H."/>
            <person name="Wu Y.-H."/>
            <person name="Guo L.-L."/>
            <person name="Xu X.-W."/>
        </authorList>
    </citation>
    <scope>NUCLEOTIDE SEQUENCE [LARGE SCALE GENOMIC DNA]</scope>
    <source>
        <strain evidence="3 5">72</strain>
    </source>
</reference>
<feature type="coiled-coil region" evidence="1">
    <location>
        <begin position="74"/>
        <end position="126"/>
    </location>
</feature>
<evidence type="ECO:0000313" key="6">
    <source>
        <dbReference type="Proteomes" id="UP000321621"/>
    </source>
</evidence>
<evidence type="ECO:0000313" key="5">
    <source>
        <dbReference type="Proteomes" id="UP000266691"/>
    </source>
</evidence>
<proteinExistence type="predicted"/>
<feature type="transmembrane region" description="Helical" evidence="2">
    <location>
        <begin position="6"/>
        <end position="25"/>
    </location>
</feature>
<reference evidence="4 6" key="2">
    <citation type="submission" date="2019-07" db="EMBL/GenBank/DDBJ databases">
        <title>Draft genome of two Muricauda strains isolated from deep sea.</title>
        <authorList>
            <person name="Sun C."/>
        </authorList>
    </citation>
    <scope>NUCLEOTIDE SEQUENCE [LARGE SCALE GENOMIC DNA]</scope>
    <source>
        <strain evidence="4 6">72</strain>
    </source>
</reference>
<accession>A0A3A1NPN1</accession>
<sequence length="171" mass="19698">MGVEIIGALVSAIFGLLFGVFQPLLNKIIYPKAEKYYLENPESNWSKFLQQIFIFNKDKNKPFKERLSHSLSTLKNATEEIDGVIEEISKISKEKQQTIEKLETTLTELETRENDLKEKISTMEKIPVESLKHFEEILNKGNKRSATRDYVIFVSGIILTTIIAILLNKFM</sequence>
<dbReference type="RefSeq" id="WP_119646213.1">
    <property type="nucleotide sequence ID" value="NZ_QXFI01000011.1"/>
</dbReference>
<evidence type="ECO:0000256" key="2">
    <source>
        <dbReference type="SAM" id="Phobius"/>
    </source>
</evidence>
<dbReference type="Proteomes" id="UP000321621">
    <property type="component" value="Unassembled WGS sequence"/>
</dbReference>
<dbReference type="Gene3D" id="3.40.50.300">
    <property type="entry name" value="P-loop containing nucleotide triphosphate hydrolases"/>
    <property type="match status" value="1"/>
</dbReference>
<dbReference type="Proteomes" id="UP000266691">
    <property type="component" value="Unassembled WGS sequence"/>
</dbReference>
<evidence type="ECO:0000256" key="1">
    <source>
        <dbReference type="SAM" id="Coils"/>
    </source>
</evidence>
<keyword evidence="1" id="KW-0175">Coiled coil</keyword>
<name>A0A3A1NPN1_9FLAO</name>